<evidence type="ECO:0000259" key="9">
    <source>
        <dbReference type="Pfam" id="PF25198"/>
    </source>
</evidence>
<dbReference type="Gene3D" id="3.30.300.210">
    <property type="entry name" value="Nutrient germinant receptor protein C, domain 3"/>
    <property type="match status" value="1"/>
</dbReference>
<dbReference type="PANTHER" id="PTHR35789:SF1">
    <property type="entry name" value="SPORE GERMINATION PROTEIN B3"/>
    <property type="match status" value="1"/>
</dbReference>
<comment type="caution">
    <text evidence="10">The sequence shown here is derived from an EMBL/GenBank/DDBJ whole genome shotgun (WGS) entry which is preliminary data.</text>
</comment>
<keyword evidence="5" id="KW-0472">Membrane</keyword>
<evidence type="ECO:0000256" key="2">
    <source>
        <dbReference type="ARBA" id="ARBA00007886"/>
    </source>
</evidence>
<dbReference type="EMBL" id="JAVDSB010000014">
    <property type="protein sequence ID" value="MDR6554147.1"/>
    <property type="molecule type" value="Genomic_DNA"/>
</dbReference>
<evidence type="ECO:0000256" key="3">
    <source>
        <dbReference type="ARBA" id="ARBA00022544"/>
    </source>
</evidence>
<evidence type="ECO:0000256" key="4">
    <source>
        <dbReference type="ARBA" id="ARBA00022729"/>
    </source>
</evidence>
<keyword evidence="7" id="KW-0449">Lipoprotein</keyword>
<evidence type="ECO:0000313" key="11">
    <source>
        <dbReference type="Proteomes" id="UP001267290"/>
    </source>
</evidence>
<evidence type="ECO:0000256" key="7">
    <source>
        <dbReference type="ARBA" id="ARBA00023288"/>
    </source>
</evidence>
<dbReference type="RefSeq" id="WP_310501586.1">
    <property type="nucleotide sequence ID" value="NZ_JAVDSB010000014.1"/>
</dbReference>
<dbReference type="InterPro" id="IPR038501">
    <property type="entry name" value="Spore_GerAC_C_sf"/>
</dbReference>
<evidence type="ECO:0000313" key="10">
    <source>
        <dbReference type="EMBL" id="MDR6554147.1"/>
    </source>
</evidence>
<keyword evidence="11" id="KW-1185">Reference proteome</keyword>
<keyword evidence="6" id="KW-0564">Palmitate</keyword>
<dbReference type="NCBIfam" id="TIGR02887">
    <property type="entry name" value="spore_ger_x_C"/>
    <property type="match status" value="1"/>
</dbReference>
<sequence>MIRVLSQTCFSLFLIVFFTGCTDFVEPNQLAFVVGTAIDHVENGNIEVSHQIAIPSQMNAPKSGGTGNADSFFVMTAQGKDVFEATEKIQRDMSRRLMTSHRILIAISEEFFNKNDISKLFDKLGRDPANNQRDITLMIKGSSAKDFLLLKHPLENLSSIAAGKEIQINGMRNFSTRQFIIDNVSEEHRSLVPTFQIKNRKVNTKKEEPLAIFSGYAILNKNLKVSGLLDDAEGSDVAWISGKEKSQGLTITWKDGTGILSFRLTHLRSHFQSVSDNDSHRVAVTVRAQAYLLENTTSLDMSAADNILEVQQYVDEQVQKKLQLTLGKVQNWGTDVFGIGAYLHRQYPSWWKSQKEDWDDNFKKVDVTVQAKILIRSLGTLGGQLK</sequence>
<comment type="subcellular location">
    <subcellularLocation>
        <location evidence="1">Membrane</location>
        <topology evidence="1">Lipid-anchor</topology>
    </subcellularLocation>
</comment>
<dbReference type="InterPro" id="IPR046953">
    <property type="entry name" value="Spore_GerAC-like_C"/>
</dbReference>
<evidence type="ECO:0000256" key="6">
    <source>
        <dbReference type="ARBA" id="ARBA00023139"/>
    </source>
</evidence>
<evidence type="ECO:0000256" key="1">
    <source>
        <dbReference type="ARBA" id="ARBA00004635"/>
    </source>
</evidence>
<organism evidence="10 11">
    <name type="scientific">Paenibacillus qinlingensis</name>
    <dbReference type="NCBI Taxonomy" id="1837343"/>
    <lineage>
        <taxon>Bacteria</taxon>
        <taxon>Bacillati</taxon>
        <taxon>Bacillota</taxon>
        <taxon>Bacilli</taxon>
        <taxon>Bacillales</taxon>
        <taxon>Paenibacillaceae</taxon>
        <taxon>Paenibacillus</taxon>
    </lineage>
</organism>
<evidence type="ECO:0000259" key="8">
    <source>
        <dbReference type="Pfam" id="PF05504"/>
    </source>
</evidence>
<gene>
    <name evidence="10" type="ORF">J2736_005362</name>
</gene>
<dbReference type="InterPro" id="IPR008844">
    <property type="entry name" value="Spore_GerAC-like"/>
</dbReference>
<keyword evidence="4" id="KW-0732">Signal</keyword>
<dbReference type="InterPro" id="IPR057336">
    <property type="entry name" value="GerAC_N"/>
</dbReference>
<protein>
    <submittedName>
        <fullName evidence="10">Ger(X)C family germination protein</fullName>
    </submittedName>
</protein>
<dbReference type="Gene3D" id="6.20.190.10">
    <property type="entry name" value="Nutrient germinant receptor protein C, domain 1"/>
    <property type="match status" value="1"/>
</dbReference>
<dbReference type="PROSITE" id="PS51257">
    <property type="entry name" value="PROKAR_LIPOPROTEIN"/>
    <property type="match status" value="1"/>
</dbReference>
<dbReference type="Pfam" id="PF25198">
    <property type="entry name" value="Spore_GerAC_N"/>
    <property type="match status" value="1"/>
</dbReference>
<dbReference type="Pfam" id="PF05504">
    <property type="entry name" value="Spore_GerAC"/>
    <property type="match status" value="1"/>
</dbReference>
<dbReference type="Proteomes" id="UP001267290">
    <property type="component" value="Unassembled WGS sequence"/>
</dbReference>
<dbReference type="PANTHER" id="PTHR35789">
    <property type="entry name" value="SPORE GERMINATION PROTEIN B3"/>
    <property type="match status" value="1"/>
</dbReference>
<name>A0ABU1P4J8_9BACL</name>
<evidence type="ECO:0000256" key="5">
    <source>
        <dbReference type="ARBA" id="ARBA00023136"/>
    </source>
</evidence>
<feature type="domain" description="Spore germination protein N-terminal" evidence="9">
    <location>
        <begin position="23"/>
        <end position="174"/>
    </location>
</feature>
<reference evidence="10 11" key="1">
    <citation type="submission" date="2023-07" db="EMBL/GenBank/DDBJ databases">
        <title>Sorghum-associated microbial communities from plants grown in Nebraska, USA.</title>
        <authorList>
            <person name="Schachtman D."/>
        </authorList>
    </citation>
    <scope>NUCLEOTIDE SEQUENCE [LARGE SCALE GENOMIC DNA]</scope>
    <source>
        <strain evidence="10 11">CC258</strain>
    </source>
</reference>
<keyword evidence="3" id="KW-0309">Germination</keyword>
<accession>A0ABU1P4J8</accession>
<proteinExistence type="inferred from homology"/>
<comment type="similarity">
    <text evidence="2">Belongs to the GerABKC lipoprotein family.</text>
</comment>
<feature type="domain" description="Spore germination GerAC-like C-terminal" evidence="8">
    <location>
        <begin position="214"/>
        <end position="379"/>
    </location>
</feature>